<evidence type="ECO:0008006" key="4">
    <source>
        <dbReference type="Google" id="ProtNLM"/>
    </source>
</evidence>
<feature type="transmembrane region" description="Helical" evidence="1">
    <location>
        <begin position="12"/>
        <end position="36"/>
    </location>
</feature>
<dbReference type="RefSeq" id="WP_284153728.1">
    <property type="nucleotide sequence ID" value="NZ_AP025516.1"/>
</dbReference>
<organism evidence="2 3">
    <name type="scientific">Desulfofustis limnaeus</name>
    <dbReference type="NCBI Taxonomy" id="2740163"/>
    <lineage>
        <taxon>Bacteria</taxon>
        <taxon>Pseudomonadati</taxon>
        <taxon>Thermodesulfobacteriota</taxon>
        <taxon>Desulfobulbia</taxon>
        <taxon>Desulfobulbales</taxon>
        <taxon>Desulfocapsaceae</taxon>
        <taxon>Desulfofustis</taxon>
    </lineage>
</organism>
<protein>
    <recommendedName>
        <fullName evidence="4">Prepilin-type N-terminal cleavage/methylation domain-containing protein</fullName>
    </recommendedName>
</protein>
<reference evidence="2 3" key="1">
    <citation type="submission" date="2022-01" db="EMBL/GenBank/DDBJ databases">
        <title>Desulfofustis limnae sp. nov., a novel mesophilic sulfate-reducing bacterium isolated from marsh soil.</title>
        <authorList>
            <person name="Watanabe M."/>
            <person name="Takahashi A."/>
            <person name="Kojima H."/>
            <person name="Fukui M."/>
        </authorList>
    </citation>
    <scope>NUCLEOTIDE SEQUENCE [LARGE SCALE GENOMIC DNA]</scope>
    <source>
        <strain evidence="2 3">PPLL</strain>
    </source>
</reference>
<dbReference type="EMBL" id="AP025516">
    <property type="protein sequence ID" value="BDD86650.1"/>
    <property type="molecule type" value="Genomic_DNA"/>
</dbReference>
<keyword evidence="1" id="KW-0472">Membrane</keyword>
<gene>
    <name evidence="2" type="ORF">DPPLL_10150</name>
</gene>
<accession>A0ABM7W6Y5</accession>
<proteinExistence type="predicted"/>
<keyword evidence="1" id="KW-1133">Transmembrane helix</keyword>
<evidence type="ECO:0000256" key="1">
    <source>
        <dbReference type="SAM" id="Phobius"/>
    </source>
</evidence>
<dbReference type="InterPro" id="IPR012902">
    <property type="entry name" value="N_methyl_site"/>
</dbReference>
<dbReference type="PROSITE" id="PS00409">
    <property type="entry name" value="PROKAR_NTER_METHYL"/>
    <property type="match status" value="1"/>
</dbReference>
<name>A0ABM7W6Y5_9BACT</name>
<dbReference type="InterPro" id="IPR045584">
    <property type="entry name" value="Pilin-like"/>
</dbReference>
<dbReference type="Pfam" id="PF07963">
    <property type="entry name" value="N_methyl"/>
    <property type="match status" value="1"/>
</dbReference>
<sequence>MAGNLPFFRRGGFTLLEVLIAVSLLATAVSVVYFLYGAMVATVERVDERTGRNDQARIILERINHDLAGLFRGDIGYLIGTATDFREEEPFLEFLSTSGLGFDPHRPRLPLNRIALFLAQEEDGTSTLLRSEVPVLPGADLETRAQFGGQVLCRGLAAVELSFLQGTEERDEWNSRAGFADSAPDERFPTVIRLQLIFAAEANVDSEVPGERYATAVYLRPTRISAVGD</sequence>
<dbReference type="NCBIfam" id="TIGR02532">
    <property type="entry name" value="IV_pilin_GFxxxE"/>
    <property type="match status" value="1"/>
</dbReference>
<evidence type="ECO:0000313" key="2">
    <source>
        <dbReference type="EMBL" id="BDD86650.1"/>
    </source>
</evidence>
<dbReference type="SUPFAM" id="SSF54523">
    <property type="entry name" value="Pili subunits"/>
    <property type="match status" value="1"/>
</dbReference>
<evidence type="ECO:0000313" key="3">
    <source>
        <dbReference type="Proteomes" id="UP000830055"/>
    </source>
</evidence>
<dbReference type="Proteomes" id="UP000830055">
    <property type="component" value="Chromosome"/>
</dbReference>
<keyword evidence="3" id="KW-1185">Reference proteome</keyword>
<keyword evidence="1" id="KW-0812">Transmembrane</keyword>